<name>A0ABU7BWU3_9TELE</name>
<dbReference type="EMBL" id="JAHUTI010069145">
    <property type="protein sequence ID" value="MED6254070.1"/>
    <property type="molecule type" value="Genomic_DNA"/>
</dbReference>
<evidence type="ECO:0008006" key="3">
    <source>
        <dbReference type="Google" id="ProtNLM"/>
    </source>
</evidence>
<comment type="caution">
    <text evidence="1">The sequence shown here is derived from an EMBL/GenBank/DDBJ whole genome shotgun (WGS) entry which is preliminary data.</text>
</comment>
<evidence type="ECO:0000313" key="1">
    <source>
        <dbReference type="EMBL" id="MED6254070.1"/>
    </source>
</evidence>
<dbReference type="Proteomes" id="UP001345963">
    <property type="component" value="Unassembled WGS sequence"/>
</dbReference>
<evidence type="ECO:0000313" key="2">
    <source>
        <dbReference type="Proteomes" id="UP001345963"/>
    </source>
</evidence>
<reference evidence="1 2" key="1">
    <citation type="submission" date="2021-07" db="EMBL/GenBank/DDBJ databases">
        <authorList>
            <person name="Palmer J.M."/>
        </authorList>
    </citation>
    <scope>NUCLEOTIDE SEQUENCE [LARGE SCALE GENOMIC DNA]</scope>
    <source>
        <strain evidence="1 2">AT_MEX2019</strain>
        <tissue evidence="1">Muscle</tissue>
    </source>
</reference>
<sequence>MYFTIVKLFFKGVRSRLSCACPPNVACGELRAKKKNFCCTEFCCSVTLWGAVIKRGNIVHTRIQRFYQSLLFFVCSSDLFSHIALPSSTSLCLSHEFPIVCNEIKCVKVRGV</sequence>
<organism evidence="1 2">
    <name type="scientific">Ataeniobius toweri</name>
    <dbReference type="NCBI Taxonomy" id="208326"/>
    <lineage>
        <taxon>Eukaryota</taxon>
        <taxon>Metazoa</taxon>
        <taxon>Chordata</taxon>
        <taxon>Craniata</taxon>
        <taxon>Vertebrata</taxon>
        <taxon>Euteleostomi</taxon>
        <taxon>Actinopterygii</taxon>
        <taxon>Neopterygii</taxon>
        <taxon>Teleostei</taxon>
        <taxon>Neoteleostei</taxon>
        <taxon>Acanthomorphata</taxon>
        <taxon>Ovalentaria</taxon>
        <taxon>Atherinomorphae</taxon>
        <taxon>Cyprinodontiformes</taxon>
        <taxon>Goodeidae</taxon>
        <taxon>Ataeniobius</taxon>
    </lineage>
</organism>
<proteinExistence type="predicted"/>
<gene>
    <name evidence="1" type="ORF">ATANTOWER_014548</name>
</gene>
<keyword evidence="2" id="KW-1185">Reference proteome</keyword>
<accession>A0ABU7BWU3</accession>
<protein>
    <recommendedName>
        <fullName evidence="3">Secreted protein</fullName>
    </recommendedName>
</protein>